<feature type="non-terminal residue" evidence="1">
    <location>
        <position position="1"/>
    </location>
</feature>
<sequence>NSRRLEKAFVPREFITRIGRRPQYCYTQNQHINHVKTYRLCEIENNLIDDVVMVFVASRVLEPSRRSCPTSVGPEVADACSMPTSSTLDSPVWSTHLVLCDTDAAYIRQAESVQNIGEPACAYQRATTPLLQTRRT</sequence>
<gene>
    <name evidence="1" type="ORF">TBRA_LOCUS15985</name>
</gene>
<accession>A0A6H5J736</accession>
<reference evidence="1 2" key="1">
    <citation type="submission" date="2020-02" db="EMBL/GenBank/DDBJ databases">
        <authorList>
            <person name="Ferguson B K."/>
        </authorList>
    </citation>
    <scope>NUCLEOTIDE SEQUENCE [LARGE SCALE GENOMIC DNA]</scope>
</reference>
<keyword evidence="2" id="KW-1185">Reference proteome</keyword>
<organism evidence="1 2">
    <name type="scientific">Trichogramma brassicae</name>
    <dbReference type="NCBI Taxonomy" id="86971"/>
    <lineage>
        <taxon>Eukaryota</taxon>
        <taxon>Metazoa</taxon>
        <taxon>Ecdysozoa</taxon>
        <taxon>Arthropoda</taxon>
        <taxon>Hexapoda</taxon>
        <taxon>Insecta</taxon>
        <taxon>Pterygota</taxon>
        <taxon>Neoptera</taxon>
        <taxon>Endopterygota</taxon>
        <taxon>Hymenoptera</taxon>
        <taxon>Apocrita</taxon>
        <taxon>Proctotrupomorpha</taxon>
        <taxon>Chalcidoidea</taxon>
        <taxon>Trichogrammatidae</taxon>
        <taxon>Trichogramma</taxon>
    </lineage>
</organism>
<dbReference type="EMBL" id="CADCXV010001442">
    <property type="protein sequence ID" value="CAB0044397.1"/>
    <property type="molecule type" value="Genomic_DNA"/>
</dbReference>
<name>A0A6H5J736_9HYME</name>
<dbReference type="AlphaFoldDB" id="A0A6H5J736"/>
<protein>
    <submittedName>
        <fullName evidence="1">Uncharacterized protein</fullName>
    </submittedName>
</protein>
<evidence type="ECO:0000313" key="1">
    <source>
        <dbReference type="EMBL" id="CAB0044397.1"/>
    </source>
</evidence>
<evidence type="ECO:0000313" key="2">
    <source>
        <dbReference type="Proteomes" id="UP000479190"/>
    </source>
</evidence>
<dbReference type="Proteomes" id="UP000479190">
    <property type="component" value="Unassembled WGS sequence"/>
</dbReference>
<proteinExistence type="predicted"/>